<sequence>MGTKKEKIKKLVIELYQEHYGIDQSESDILSTDPNGFDRSPEQFYEAIENTFSVQADYDENPYYGGLGGTITELIAFLETHGTIPGEINGQNEFIHAFFENFHLNCKKLDAHHVNAYFDMYGMMESNRKEKEIKKKFRIALKTNNWEDLLSIGKQYSGPFDITGLTTIAELID</sequence>
<dbReference type="Proteomes" id="UP001597459">
    <property type="component" value="Unassembled WGS sequence"/>
</dbReference>
<keyword evidence="2" id="KW-1185">Reference proteome</keyword>
<name>A0ABW5N982_9FLAO</name>
<proteinExistence type="predicted"/>
<protein>
    <submittedName>
        <fullName evidence="1">Uncharacterized protein</fullName>
    </submittedName>
</protein>
<reference evidence="2" key="1">
    <citation type="journal article" date="2019" name="Int. J. Syst. Evol. Microbiol.">
        <title>The Global Catalogue of Microorganisms (GCM) 10K type strain sequencing project: providing services to taxonomists for standard genome sequencing and annotation.</title>
        <authorList>
            <consortium name="The Broad Institute Genomics Platform"/>
            <consortium name="The Broad Institute Genome Sequencing Center for Infectious Disease"/>
            <person name="Wu L."/>
            <person name="Ma J."/>
        </authorList>
    </citation>
    <scope>NUCLEOTIDE SEQUENCE [LARGE SCALE GENOMIC DNA]</scope>
    <source>
        <strain evidence="2">KCTC 42423</strain>
    </source>
</reference>
<comment type="caution">
    <text evidence="1">The sequence shown here is derived from an EMBL/GenBank/DDBJ whole genome shotgun (WGS) entry which is preliminary data.</text>
</comment>
<evidence type="ECO:0000313" key="1">
    <source>
        <dbReference type="EMBL" id="MFD2591434.1"/>
    </source>
</evidence>
<dbReference type="EMBL" id="JBHULX010000021">
    <property type="protein sequence ID" value="MFD2591434.1"/>
    <property type="molecule type" value="Genomic_DNA"/>
</dbReference>
<accession>A0ABW5N982</accession>
<gene>
    <name evidence="1" type="ORF">ACFSTE_11410</name>
</gene>
<dbReference type="RefSeq" id="WP_378298150.1">
    <property type="nucleotide sequence ID" value="NZ_JBHULX010000021.1"/>
</dbReference>
<evidence type="ECO:0000313" key="2">
    <source>
        <dbReference type="Proteomes" id="UP001597459"/>
    </source>
</evidence>
<organism evidence="1 2">
    <name type="scientific">Aquimarina hainanensis</name>
    <dbReference type="NCBI Taxonomy" id="1578017"/>
    <lineage>
        <taxon>Bacteria</taxon>
        <taxon>Pseudomonadati</taxon>
        <taxon>Bacteroidota</taxon>
        <taxon>Flavobacteriia</taxon>
        <taxon>Flavobacteriales</taxon>
        <taxon>Flavobacteriaceae</taxon>
        <taxon>Aquimarina</taxon>
    </lineage>
</organism>